<reference evidence="1 2" key="1">
    <citation type="submission" date="2015-01" db="EMBL/GenBank/DDBJ databases">
        <title>Genome Sequencing of Rickettsiales.</title>
        <authorList>
            <person name="Daugherty S.C."/>
            <person name="Su Q."/>
            <person name="Abolude K."/>
            <person name="Beier-Sexton M."/>
            <person name="Carlyon J.A."/>
            <person name="Carter R."/>
            <person name="Day N.P."/>
            <person name="Dumler S.J."/>
            <person name="Dyachenko V."/>
            <person name="Godinez A."/>
            <person name="Kurtti T.J."/>
            <person name="Lichay M."/>
            <person name="Mullins K.E."/>
            <person name="Ott S."/>
            <person name="Pappas-Brown V."/>
            <person name="Paris D.H."/>
            <person name="Patel P."/>
            <person name="Richards A.L."/>
            <person name="Sadzewicz L."/>
            <person name="Sears K."/>
            <person name="Seidman D."/>
            <person name="Sengamalay N."/>
            <person name="Stenos J."/>
            <person name="Tallon L.J."/>
            <person name="Vincent G."/>
            <person name="Fraser C.M."/>
            <person name="Munderloh U."/>
            <person name="Dunning-Hotopp J.C."/>
        </authorList>
    </citation>
    <scope>NUCLEOTIDE SEQUENCE [LARGE SCALE GENOMIC DNA]</scope>
    <source>
        <strain evidence="1 2">ApNP</strain>
    </source>
</reference>
<dbReference type="Proteomes" id="UP000033385">
    <property type="component" value="Unassembled WGS sequence"/>
</dbReference>
<dbReference type="EMBL" id="LANW01000001">
    <property type="protein sequence ID" value="KJV67155.1"/>
    <property type="molecule type" value="Genomic_DNA"/>
</dbReference>
<dbReference type="PATRIC" id="fig|1359153.3.peg.323"/>
<sequence>MENKTARTLAQILGAMLHTWSIGQVSPSSFKYFKMKPKISCIQIACVRIIT</sequence>
<evidence type="ECO:0000313" key="2">
    <source>
        <dbReference type="Proteomes" id="UP000033385"/>
    </source>
</evidence>
<organism evidence="1 2">
    <name type="scientific">Anaplasma phagocytophilum str. ApNP</name>
    <dbReference type="NCBI Taxonomy" id="1359153"/>
    <lineage>
        <taxon>Bacteria</taxon>
        <taxon>Pseudomonadati</taxon>
        <taxon>Pseudomonadota</taxon>
        <taxon>Alphaproteobacteria</taxon>
        <taxon>Rickettsiales</taxon>
        <taxon>Anaplasmataceae</taxon>
        <taxon>Anaplasma</taxon>
        <taxon>phagocytophilum group</taxon>
    </lineage>
</organism>
<name>A0A0F3NGK7_ANAPH</name>
<comment type="caution">
    <text evidence="1">The sequence shown here is derived from an EMBL/GenBank/DDBJ whole genome shotgun (WGS) entry which is preliminary data.</text>
</comment>
<accession>A0A0F3NGK7</accession>
<evidence type="ECO:0000313" key="1">
    <source>
        <dbReference type="EMBL" id="KJV67155.1"/>
    </source>
</evidence>
<gene>
    <name evidence="1" type="ORF">APHNP_0315</name>
</gene>
<dbReference type="AlphaFoldDB" id="A0A0F3NGK7"/>
<proteinExistence type="predicted"/>
<protein>
    <submittedName>
        <fullName evidence="1">Uncharacterized protein</fullName>
    </submittedName>
</protein>